<comment type="caution">
    <text evidence="1">The sequence shown here is derived from an EMBL/GenBank/DDBJ whole genome shotgun (WGS) entry which is preliminary data.</text>
</comment>
<name>A0A409WAS7_9AGAR</name>
<dbReference type="EMBL" id="NHYE01005246">
    <property type="protein sequence ID" value="PPQ75589.1"/>
    <property type="molecule type" value="Genomic_DNA"/>
</dbReference>
<dbReference type="AlphaFoldDB" id="A0A409WAS7"/>
<keyword evidence="2" id="KW-1185">Reference proteome</keyword>
<dbReference type="InParanoid" id="A0A409WAS7"/>
<protein>
    <submittedName>
        <fullName evidence="1">Uncharacterized protein</fullName>
    </submittedName>
</protein>
<accession>A0A409WAS7</accession>
<reference evidence="1 2" key="1">
    <citation type="journal article" date="2018" name="Evol. Lett.">
        <title>Horizontal gene cluster transfer increased hallucinogenic mushroom diversity.</title>
        <authorList>
            <person name="Reynolds H.T."/>
            <person name="Vijayakumar V."/>
            <person name="Gluck-Thaler E."/>
            <person name="Korotkin H.B."/>
            <person name="Matheny P.B."/>
            <person name="Slot J.C."/>
        </authorList>
    </citation>
    <scope>NUCLEOTIDE SEQUENCE [LARGE SCALE GENOMIC DNA]</scope>
    <source>
        <strain evidence="1 2">SRW20</strain>
    </source>
</reference>
<organism evidence="1 2">
    <name type="scientific">Gymnopilus dilepis</name>
    <dbReference type="NCBI Taxonomy" id="231916"/>
    <lineage>
        <taxon>Eukaryota</taxon>
        <taxon>Fungi</taxon>
        <taxon>Dikarya</taxon>
        <taxon>Basidiomycota</taxon>
        <taxon>Agaricomycotina</taxon>
        <taxon>Agaricomycetes</taxon>
        <taxon>Agaricomycetidae</taxon>
        <taxon>Agaricales</taxon>
        <taxon>Agaricineae</taxon>
        <taxon>Hymenogastraceae</taxon>
        <taxon>Gymnopilus</taxon>
    </lineage>
</organism>
<evidence type="ECO:0000313" key="2">
    <source>
        <dbReference type="Proteomes" id="UP000284706"/>
    </source>
</evidence>
<evidence type="ECO:0000313" key="1">
    <source>
        <dbReference type="EMBL" id="PPQ75589.1"/>
    </source>
</evidence>
<sequence>MSVFSSLCPGGVSVGVVGIRAPLGHFPLSSLSIVNSLLLSPPHLPRRTVQVQCQPAVVPRARQPQQQADPVMPLVHVPGAFVHLLVLDRSRSPAMPAQPAAVSRTVPIAARMGFHGAGDRINALEHPAMPSLPPDGPTLNLACDTISGKWI</sequence>
<gene>
    <name evidence="1" type="ORF">CVT26_012678</name>
</gene>
<dbReference type="Proteomes" id="UP000284706">
    <property type="component" value="Unassembled WGS sequence"/>
</dbReference>
<proteinExistence type="predicted"/>